<organism evidence="1 2">
    <name type="scientific">Amycolatopsis endophytica</name>
    <dbReference type="NCBI Taxonomy" id="860233"/>
    <lineage>
        <taxon>Bacteria</taxon>
        <taxon>Bacillati</taxon>
        <taxon>Actinomycetota</taxon>
        <taxon>Actinomycetes</taxon>
        <taxon>Pseudonocardiales</taxon>
        <taxon>Pseudonocardiaceae</taxon>
        <taxon>Amycolatopsis</taxon>
    </lineage>
</organism>
<keyword evidence="2" id="KW-1185">Reference proteome</keyword>
<protein>
    <submittedName>
        <fullName evidence="1">Uncharacterized protein</fullName>
    </submittedName>
</protein>
<name>A0A853AYS6_9PSEU</name>
<proteinExistence type="predicted"/>
<gene>
    <name evidence="1" type="ORF">HNR02_001201</name>
</gene>
<accession>A0A853AYS6</accession>
<dbReference type="Proteomes" id="UP000549616">
    <property type="component" value="Unassembled WGS sequence"/>
</dbReference>
<evidence type="ECO:0000313" key="1">
    <source>
        <dbReference type="EMBL" id="NYI87878.1"/>
    </source>
</evidence>
<evidence type="ECO:0000313" key="2">
    <source>
        <dbReference type="Proteomes" id="UP000549616"/>
    </source>
</evidence>
<dbReference type="AlphaFoldDB" id="A0A853AYS6"/>
<reference evidence="1 2" key="1">
    <citation type="submission" date="2020-07" db="EMBL/GenBank/DDBJ databases">
        <title>Sequencing the genomes of 1000 actinobacteria strains.</title>
        <authorList>
            <person name="Klenk H.-P."/>
        </authorList>
    </citation>
    <scope>NUCLEOTIDE SEQUENCE [LARGE SCALE GENOMIC DNA]</scope>
    <source>
        <strain evidence="1 2">DSM 104006</strain>
    </source>
</reference>
<dbReference type="RefSeq" id="WP_179772203.1">
    <property type="nucleotide sequence ID" value="NZ_JACCFK010000001.1"/>
</dbReference>
<sequence>MTDPRSWALRVLTDAEYAVTQWTSVVREGAEGRVGSMEAEAVITDEIYCQALELSDLVHRAAAAFRARAEQIERGGR</sequence>
<dbReference type="EMBL" id="JACCFK010000001">
    <property type="protein sequence ID" value="NYI87878.1"/>
    <property type="molecule type" value="Genomic_DNA"/>
</dbReference>
<comment type="caution">
    <text evidence="1">The sequence shown here is derived from an EMBL/GenBank/DDBJ whole genome shotgun (WGS) entry which is preliminary data.</text>
</comment>